<evidence type="ECO:0000313" key="1">
    <source>
        <dbReference type="EMBL" id="RDW58552.1"/>
    </source>
</evidence>
<sequence length="130" mass="14579">MKNGDLKTYLQAQHSIPMDLKLMRGLGSISSTLERPAYRGYRLICFGSTLYEVFQGASPYEDLPSDQVEALYKRKEFRDTSNIPCAQIIEKSWLSQVSSAEHVHDFIGNIIRSTLNVDCILYLGGSDAAL</sequence>
<dbReference type="EMBL" id="PVWQ01000023">
    <property type="protein sequence ID" value="RDW58552.1"/>
    <property type="molecule type" value="Genomic_DNA"/>
</dbReference>
<evidence type="ECO:0008006" key="3">
    <source>
        <dbReference type="Google" id="ProtNLM"/>
    </source>
</evidence>
<accession>A0A3D8Q9M9</accession>
<protein>
    <recommendedName>
        <fullName evidence="3">Protein kinase domain-containing protein</fullName>
    </recommendedName>
</protein>
<dbReference type="Proteomes" id="UP000256690">
    <property type="component" value="Unassembled WGS sequence"/>
</dbReference>
<evidence type="ECO:0000313" key="2">
    <source>
        <dbReference type="Proteomes" id="UP000256690"/>
    </source>
</evidence>
<dbReference type="OrthoDB" id="1668230at2759"/>
<name>A0A3D8Q9M9_9EURO</name>
<organism evidence="1 2">
    <name type="scientific">Aspergillus mulundensis</name>
    <dbReference type="NCBI Taxonomy" id="1810919"/>
    <lineage>
        <taxon>Eukaryota</taxon>
        <taxon>Fungi</taxon>
        <taxon>Dikarya</taxon>
        <taxon>Ascomycota</taxon>
        <taxon>Pezizomycotina</taxon>
        <taxon>Eurotiomycetes</taxon>
        <taxon>Eurotiomycetidae</taxon>
        <taxon>Eurotiales</taxon>
        <taxon>Aspergillaceae</taxon>
        <taxon>Aspergillus</taxon>
        <taxon>Aspergillus subgen. Nidulantes</taxon>
    </lineage>
</organism>
<keyword evidence="2" id="KW-1185">Reference proteome</keyword>
<dbReference type="RefSeq" id="XP_026598178.1">
    <property type="nucleotide sequence ID" value="XM_026753259.1"/>
</dbReference>
<reference evidence="1 2" key="1">
    <citation type="journal article" date="2018" name="IMA Fungus">
        <title>IMA Genome-F 9: Draft genome sequence of Annulohypoxylon stygium, Aspergillus mulundensis, Berkeleyomyces basicola (syn. Thielaviopsis basicola), Ceratocystis smalleyi, two Cercospora beticola strains, Coleophoma cylindrospora, Fusarium fracticaudum, Phialophora cf. hyalina, and Morchella septimelata.</title>
        <authorList>
            <person name="Wingfield B.D."/>
            <person name="Bills G.F."/>
            <person name="Dong Y."/>
            <person name="Huang W."/>
            <person name="Nel W.J."/>
            <person name="Swalarsk-Parry B.S."/>
            <person name="Vaghefi N."/>
            <person name="Wilken P.M."/>
            <person name="An Z."/>
            <person name="de Beer Z.W."/>
            <person name="De Vos L."/>
            <person name="Chen L."/>
            <person name="Duong T.A."/>
            <person name="Gao Y."/>
            <person name="Hammerbacher A."/>
            <person name="Kikkert J.R."/>
            <person name="Li Y."/>
            <person name="Li H."/>
            <person name="Li K."/>
            <person name="Li Q."/>
            <person name="Liu X."/>
            <person name="Ma X."/>
            <person name="Naidoo K."/>
            <person name="Pethybridge S.J."/>
            <person name="Sun J."/>
            <person name="Steenkamp E.T."/>
            <person name="van der Nest M.A."/>
            <person name="van Wyk S."/>
            <person name="Wingfield M.J."/>
            <person name="Xiong C."/>
            <person name="Yue Q."/>
            <person name="Zhang X."/>
        </authorList>
    </citation>
    <scope>NUCLEOTIDE SEQUENCE [LARGE SCALE GENOMIC DNA]</scope>
    <source>
        <strain evidence="1 2">DSM 5745</strain>
    </source>
</reference>
<gene>
    <name evidence="1" type="ORF">DSM5745_11243</name>
</gene>
<comment type="caution">
    <text evidence="1">The sequence shown here is derived from an EMBL/GenBank/DDBJ whole genome shotgun (WGS) entry which is preliminary data.</text>
</comment>
<dbReference type="GeneID" id="38121613"/>
<proteinExistence type="predicted"/>
<dbReference type="AlphaFoldDB" id="A0A3D8Q9M9"/>